<evidence type="ECO:0000256" key="2">
    <source>
        <dbReference type="ARBA" id="ARBA00007511"/>
    </source>
</evidence>
<evidence type="ECO:0000256" key="1">
    <source>
        <dbReference type="ARBA" id="ARBA00004141"/>
    </source>
</evidence>
<organism evidence="7 8">
    <name type="scientific">Prevotella communis</name>
    <dbReference type="NCBI Taxonomy" id="2913614"/>
    <lineage>
        <taxon>Bacteria</taxon>
        <taxon>Pseudomonadati</taxon>
        <taxon>Bacteroidota</taxon>
        <taxon>Bacteroidia</taxon>
        <taxon>Bacteroidales</taxon>
        <taxon>Prevotellaceae</taxon>
        <taxon>Prevotella</taxon>
    </lineage>
</organism>
<dbReference type="RefSeq" id="WP_176944327.1">
    <property type="nucleotide sequence ID" value="NZ_FNCQ01000017.1"/>
</dbReference>
<dbReference type="InterPro" id="IPR022369">
    <property type="entry name" value="Integral_membrane_TerC_rswitch"/>
</dbReference>
<reference evidence="8" key="1">
    <citation type="submission" date="2016-10" db="EMBL/GenBank/DDBJ databases">
        <authorList>
            <person name="Varghese N."/>
            <person name="Submissions S."/>
        </authorList>
    </citation>
    <scope>NUCLEOTIDE SEQUENCE [LARGE SCALE GENOMIC DNA]</scope>
    <source>
        <strain evidence="8">BP1-148</strain>
    </source>
</reference>
<evidence type="ECO:0000256" key="5">
    <source>
        <dbReference type="ARBA" id="ARBA00023136"/>
    </source>
</evidence>
<dbReference type="PANTHER" id="PTHR30238">
    <property type="entry name" value="MEMBRANE BOUND PREDICTED REDOX MODULATOR"/>
    <property type="match status" value="1"/>
</dbReference>
<keyword evidence="4 6" id="KW-1133">Transmembrane helix</keyword>
<comment type="similarity">
    <text evidence="2">Belongs to the TerC family.</text>
</comment>
<feature type="transmembrane region" description="Helical" evidence="6">
    <location>
        <begin position="282"/>
        <end position="303"/>
    </location>
</feature>
<evidence type="ECO:0000256" key="6">
    <source>
        <dbReference type="SAM" id="Phobius"/>
    </source>
</evidence>
<dbReference type="NCBIfam" id="TIGR03718">
    <property type="entry name" value="R_switched_Alx"/>
    <property type="match status" value="1"/>
</dbReference>
<feature type="transmembrane region" description="Helical" evidence="6">
    <location>
        <begin position="249"/>
        <end position="270"/>
    </location>
</feature>
<proteinExistence type="inferred from homology"/>
<dbReference type="PANTHER" id="PTHR30238:SF0">
    <property type="entry name" value="THYLAKOID MEMBRANE PROTEIN TERC, CHLOROPLASTIC"/>
    <property type="match status" value="1"/>
</dbReference>
<keyword evidence="3 6" id="KW-0812">Transmembrane</keyword>
<protein>
    <submittedName>
        <fullName evidence="7">Tellurite resistance protein TerC</fullName>
    </submittedName>
</protein>
<comment type="subcellular location">
    <subcellularLocation>
        <location evidence="1">Membrane</location>
        <topology evidence="1">Multi-pass membrane protein</topology>
    </subcellularLocation>
</comment>
<dbReference type="Proteomes" id="UP000198779">
    <property type="component" value="Unassembled WGS sequence"/>
</dbReference>
<dbReference type="GO" id="GO:0016020">
    <property type="term" value="C:membrane"/>
    <property type="evidence" value="ECO:0007669"/>
    <property type="project" value="UniProtKB-SubCell"/>
</dbReference>
<feature type="transmembrane region" description="Helical" evidence="6">
    <location>
        <begin position="108"/>
        <end position="130"/>
    </location>
</feature>
<feature type="transmembrane region" description="Helical" evidence="6">
    <location>
        <begin position="323"/>
        <end position="344"/>
    </location>
</feature>
<accession>A0A1G7ZWE1</accession>
<keyword evidence="5 6" id="KW-0472">Membrane</keyword>
<feature type="transmembrane region" description="Helical" evidence="6">
    <location>
        <begin position="82"/>
        <end position="101"/>
    </location>
</feature>
<dbReference type="EMBL" id="FNCQ01000017">
    <property type="protein sequence ID" value="SDH13005.1"/>
    <property type="molecule type" value="Genomic_DNA"/>
</dbReference>
<keyword evidence="8" id="KW-1185">Reference proteome</keyword>
<evidence type="ECO:0000313" key="8">
    <source>
        <dbReference type="Proteomes" id="UP000198779"/>
    </source>
</evidence>
<sequence>MDILPLWAWLLFYVLVFIMLIADLKMFGKKGEHEVSIKEALKMTFVWIGVSLVFCAGIYFLYPVEPHEKAMEFLAGYLIEKSLSMDNLFVFLMLFSFFGVERKYQHEVLFWGIFGALVLRSIFIFAGAAMVEQFEWVLGLFGLFLLYTGGKMFSHSDEQQSDPSQNIIVRLFKKFFPVTDQMHGEKFFIKEKVKVNSEGQRVGDGTSGIKFATATKATPLFITLLVIETTDVAFAVDSIPAVFSVSRDPFIVLTSNIFAILGLRALYFALAAVAKYFTYLKYGLGIILIFVGIKMLLAMNEYINAGAAWLGYDLNMPHIEIPTVWSLAFIFGTLTLSMGLSYLISKPNKN</sequence>
<feature type="transmembrane region" description="Helical" evidence="6">
    <location>
        <begin position="220"/>
        <end position="243"/>
    </location>
</feature>
<name>A0A1G7ZWE1_9BACT</name>
<dbReference type="STRING" id="645274.SAMN04487901_11764"/>
<dbReference type="AlphaFoldDB" id="A0A1G7ZWE1"/>
<dbReference type="Pfam" id="PF03741">
    <property type="entry name" value="TerC"/>
    <property type="match status" value="1"/>
</dbReference>
<feature type="transmembrane region" description="Helical" evidence="6">
    <location>
        <begin position="45"/>
        <end position="62"/>
    </location>
</feature>
<feature type="transmembrane region" description="Helical" evidence="6">
    <location>
        <begin position="6"/>
        <end position="24"/>
    </location>
</feature>
<evidence type="ECO:0000256" key="3">
    <source>
        <dbReference type="ARBA" id="ARBA00022692"/>
    </source>
</evidence>
<evidence type="ECO:0000256" key="4">
    <source>
        <dbReference type="ARBA" id="ARBA00022989"/>
    </source>
</evidence>
<evidence type="ECO:0000313" key="7">
    <source>
        <dbReference type="EMBL" id="SDH13005.1"/>
    </source>
</evidence>
<dbReference type="InterPro" id="IPR005496">
    <property type="entry name" value="Integral_membrane_TerC"/>
</dbReference>
<feature type="transmembrane region" description="Helical" evidence="6">
    <location>
        <begin position="136"/>
        <end position="154"/>
    </location>
</feature>
<gene>
    <name evidence="7" type="ORF">SAMN04487901_11764</name>
</gene>